<dbReference type="PANTHER" id="PTHR31942:SF54">
    <property type="entry name" value="MLO-LIKE PROTEIN 13"/>
    <property type="match status" value="1"/>
</dbReference>
<organism evidence="9 10">
    <name type="scientific">Stylosanthes scabra</name>
    <dbReference type="NCBI Taxonomy" id="79078"/>
    <lineage>
        <taxon>Eukaryota</taxon>
        <taxon>Viridiplantae</taxon>
        <taxon>Streptophyta</taxon>
        <taxon>Embryophyta</taxon>
        <taxon>Tracheophyta</taxon>
        <taxon>Spermatophyta</taxon>
        <taxon>Magnoliopsida</taxon>
        <taxon>eudicotyledons</taxon>
        <taxon>Gunneridae</taxon>
        <taxon>Pentapetalae</taxon>
        <taxon>rosids</taxon>
        <taxon>fabids</taxon>
        <taxon>Fabales</taxon>
        <taxon>Fabaceae</taxon>
        <taxon>Papilionoideae</taxon>
        <taxon>50 kb inversion clade</taxon>
        <taxon>dalbergioids sensu lato</taxon>
        <taxon>Dalbergieae</taxon>
        <taxon>Pterocarpus clade</taxon>
        <taxon>Stylosanthes</taxon>
    </lineage>
</organism>
<comment type="caution">
    <text evidence="9">The sequence shown here is derived from an EMBL/GenBank/DDBJ whole genome shotgun (WGS) entry which is preliminary data.</text>
</comment>
<dbReference type="Pfam" id="PF03094">
    <property type="entry name" value="Mlo"/>
    <property type="match status" value="1"/>
</dbReference>
<dbReference type="EMBL" id="JASCZI010273606">
    <property type="protein sequence ID" value="MED6225089.1"/>
    <property type="molecule type" value="Genomic_DNA"/>
</dbReference>
<keyword evidence="4" id="KW-0611">Plant defense</keyword>
<dbReference type="InterPro" id="IPR004326">
    <property type="entry name" value="Mlo"/>
</dbReference>
<accession>A0ABU6ZSY0</accession>
<evidence type="ECO:0000256" key="5">
    <source>
        <dbReference type="ARBA" id="ARBA00022989"/>
    </source>
</evidence>
<evidence type="ECO:0000256" key="8">
    <source>
        <dbReference type="SAM" id="Phobius"/>
    </source>
</evidence>
<comment type="similarity">
    <text evidence="2">Belongs to the MLO family.</text>
</comment>
<name>A0ABU6ZSY0_9FABA</name>
<keyword evidence="7" id="KW-0568">Pathogenesis-related protein</keyword>
<evidence type="ECO:0000256" key="1">
    <source>
        <dbReference type="ARBA" id="ARBA00004141"/>
    </source>
</evidence>
<dbReference type="Proteomes" id="UP001341840">
    <property type="component" value="Unassembled WGS sequence"/>
</dbReference>
<comment type="subcellular location">
    <subcellularLocation>
        <location evidence="1">Membrane</location>
        <topology evidence="1">Multi-pass membrane protein</topology>
    </subcellularLocation>
</comment>
<dbReference type="PANTHER" id="PTHR31942">
    <property type="entry name" value="MLO-LIKE PROTEIN 1"/>
    <property type="match status" value="1"/>
</dbReference>
<evidence type="ECO:0000256" key="6">
    <source>
        <dbReference type="ARBA" id="ARBA00023136"/>
    </source>
</evidence>
<evidence type="ECO:0000256" key="7">
    <source>
        <dbReference type="ARBA" id="ARBA00023265"/>
    </source>
</evidence>
<keyword evidence="6 8" id="KW-0472">Membrane</keyword>
<evidence type="ECO:0000313" key="10">
    <source>
        <dbReference type="Proteomes" id="UP001341840"/>
    </source>
</evidence>
<feature type="transmembrane region" description="Helical" evidence="8">
    <location>
        <begin position="57"/>
        <end position="80"/>
    </location>
</feature>
<proteinExistence type="inferred from homology"/>
<evidence type="ECO:0000256" key="2">
    <source>
        <dbReference type="ARBA" id="ARBA00006574"/>
    </source>
</evidence>
<evidence type="ECO:0000256" key="4">
    <source>
        <dbReference type="ARBA" id="ARBA00022821"/>
    </source>
</evidence>
<sequence length="132" mass="15764">MLPCKRPHESSEGSAHDQIYFDGLINKRRLFSVGDTSQICRSQGKVPLLSLESLHHLHIFIFVLAVVHAVFCVTTLFLGIARMHQWKRWEEQIQRKVSRTAEKSRVRRQRWRRRRGSSWNIAYFKERQKHKL</sequence>
<reference evidence="9 10" key="1">
    <citation type="journal article" date="2023" name="Plants (Basel)">
        <title>Bridging the Gap: Combining Genomics and Transcriptomics Approaches to Understand Stylosanthes scabra, an Orphan Legume from the Brazilian Caatinga.</title>
        <authorList>
            <person name="Ferreira-Neto J.R.C."/>
            <person name="da Silva M.D."/>
            <person name="Binneck E."/>
            <person name="de Melo N.F."/>
            <person name="da Silva R.H."/>
            <person name="de Melo A.L.T.M."/>
            <person name="Pandolfi V."/>
            <person name="Bustamante F.O."/>
            <person name="Brasileiro-Vidal A.C."/>
            <person name="Benko-Iseppon A.M."/>
        </authorList>
    </citation>
    <scope>NUCLEOTIDE SEQUENCE [LARGE SCALE GENOMIC DNA]</scope>
    <source>
        <tissue evidence="9">Leaves</tissue>
    </source>
</reference>
<evidence type="ECO:0000256" key="3">
    <source>
        <dbReference type="ARBA" id="ARBA00022692"/>
    </source>
</evidence>
<evidence type="ECO:0000313" key="9">
    <source>
        <dbReference type="EMBL" id="MED6225089.1"/>
    </source>
</evidence>
<keyword evidence="5 8" id="KW-1133">Transmembrane helix</keyword>
<keyword evidence="3 8" id="KW-0812">Transmembrane</keyword>
<keyword evidence="10" id="KW-1185">Reference proteome</keyword>
<protein>
    <submittedName>
        <fullName evidence="9">Uncharacterized protein</fullName>
    </submittedName>
</protein>
<gene>
    <name evidence="9" type="ORF">PIB30_090425</name>
</gene>